<reference evidence="12" key="1">
    <citation type="journal article" date="2019" name="Int. J. Syst. Evol. Microbiol.">
        <title>The Global Catalogue of Microorganisms (GCM) 10K type strain sequencing project: providing services to taxonomists for standard genome sequencing and annotation.</title>
        <authorList>
            <consortium name="The Broad Institute Genomics Platform"/>
            <consortium name="The Broad Institute Genome Sequencing Center for Infectious Disease"/>
            <person name="Wu L."/>
            <person name="Ma J."/>
        </authorList>
    </citation>
    <scope>NUCLEOTIDE SEQUENCE [LARGE SCALE GENOMIC DNA]</scope>
    <source>
        <strain evidence="12">CGMCC 1.12791</strain>
    </source>
</reference>
<feature type="region of interest" description="Disordered" evidence="10">
    <location>
        <begin position="1"/>
        <end position="22"/>
    </location>
</feature>
<dbReference type="Pfam" id="PF00574">
    <property type="entry name" value="CLP_protease"/>
    <property type="match status" value="1"/>
</dbReference>
<feature type="active site" description="Nucleophile" evidence="7">
    <location>
        <position position="114"/>
    </location>
</feature>
<dbReference type="HAMAP" id="MF_00444">
    <property type="entry name" value="ClpP"/>
    <property type="match status" value="1"/>
</dbReference>
<dbReference type="PROSITE" id="PS00382">
    <property type="entry name" value="CLP_PROTEASE_HIS"/>
    <property type="match status" value="1"/>
</dbReference>
<dbReference type="InterPro" id="IPR033135">
    <property type="entry name" value="ClpP_His_AS"/>
</dbReference>
<dbReference type="PANTHER" id="PTHR10381">
    <property type="entry name" value="ATP-DEPENDENT CLP PROTEASE PROTEOLYTIC SUBUNIT"/>
    <property type="match status" value="1"/>
</dbReference>
<comment type="subcellular location">
    <subcellularLocation>
        <location evidence="7">Cytoplasm</location>
    </subcellularLocation>
</comment>
<keyword evidence="3 7" id="KW-0645">Protease</keyword>
<gene>
    <name evidence="7 11" type="primary">clpP</name>
    <name evidence="11" type="ORF">GCM10011376_31800</name>
</gene>
<keyword evidence="2 7" id="KW-0963">Cytoplasm</keyword>
<dbReference type="InterPro" id="IPR029045">
    <property type="entry name" value="ClpP/crotonase-like_dom_sf"/>
</dbReference>
<keyword evidence="12" id="KW-1185">Reference proteome</keyword>
<evidence type="ECO:0000256" key="6">
    <source>
        <dbReference type="ARBA" id="ARBA00034021"/>
    </source>
</evidence>
<dbReference type="GO" id="GO:0008233">
    <property type="term" value="F:peptidase activity"/>
    <property type="evidence" value="ECO:0007669"/>
    <property type="project" value="UniProtKB-KW"/>
</dbReference>
<comment type="subunit">
    <text evidence="7">Fourteen ClpP subunits assemble into 2 heptameric rings which stack back to back to give a disk-like structure with a central cavity, resembling the structure of eukaryotic proteasomes.</text>
</comment>
<dbReference type="NCBIfam" id="NF001368">
    <property type="entry name" value="PRK00277.1"/>
    <property type="match status" value="1"/>
</dbReference>
<dbReference type="PANTHER" id="PTHR10381:SF70">
    <property type="entry name" value="ATP-DEPENDENT CLP PROTEASE PROTEOLYTIC SUBUNIT"/>
    <property type="match status" value="1"/>
</dbReference>
<evidence type="ECO:0000256" key="8">
    <source>
        <dbReference type="PROSITE-ProRule" id="PRU10086"/>
    </source>
</evidence>
<comment type="catalytic activity">
    <reaction evidence="6 7 8">
        <text>Hydrolysis of proteins to small peptides in the presence of ATP and magnesium. alpha-casein is the usual test substrate. In the absence of ATP, only oligopeptides shorter than five residues are hydrolyzed (such as succinyl-Leu-Tyr-|-NHMec, and Leu-Tyr-Leu-|-Tyr-Trp, in which cleavage of the -Tyr-|-Leu- and -Tyr-|-Trp bonds also occurs).</text>
        <dbReference type="EC" id="3.4.21.92"/>
    </reaction>
</comment>
<dbReference type="InterPro" id="IPR001907">
    <property type="entry name" value="ClpP"/>
</dbReference>
<dbReference type="Proteomes" id="UP000597341">
    <property type="component" value="Unassembled WGS sequence"/>
</dbReference>
<evidence type="ECO:0000256" key="2">
    <source>
        <dbReference type="ARBA" id="ARBA00022490"/>
    </source>
</evidence>
<dbReference type="EMBL" id="BNAD01000011">
    <property type="protein sequence ID" value="GHE18570.1"/>
    <property type="molecule type" value="Genomic_DNA"/>
</dbReference>
<comment type="caution">
    <text evidence="11">The sequence shown here is derived from an EMBL/GenBank/DDBJ whole genome shotgun (WGS) entry which is preliminary data.</text>
</comment>
<dbReference type="EC" id="3.4.21.92" evidence="7"/>
<evidence type="ECO:0000256" key="9">
    <source>
        <dbReference type="RuleBase" id="RU003567"/>
    </source>
</evidence>
<evidence type="ECO:0000313" key="12">
    <source>
        <dbReference type="Proteomes" id="UP000597341"/>
    </source>
</evidence>
<evidence type="ECO:0000256" key="3">
    <source>
        <dbReference type="ARBA" id="ARBA00022670"/>
    </source>
</evidence>
<organism evidence="11 12">
    <name type="scientific">Nocardioides flavus</name>
    <name type="common">ex Wang et al. 2016</name>
    <dbReference type="NCBI Taxonomy" id="2058780"/>
    <lineage>
        <taxon>Bacteria</taxon>
        <taxon>Bacillati</taxon>
        <taxon>Actinomycetota</taxon>
        <taxon>Actinomycetes</taxon>
        <taxon>Propionibacteriales</taxon>
        <taxon>Nocardioidaceae</taxon>
        <taxon>Nocardioides</taxon>
    </lineage>
</organism>
<keyword evidence="5 7" id="KW-0720">Serine protease</keyword>
<comment type="function">
    <text evidence="7">Cleaves peptides in various proteins in a process that requires ATP hydrolysis. Has a chymotrypsin-like activity. Plays a major role in the degradation of misfolded proteins.</text>
</comment>
<dbReference type="PRINTS" id="PR00127">
    <property type="entry name" value="CLPPROTEASEP"/>
</dbReference>
<keyword evidence="4 7" id="KW-0378">Hydrolase</keyword>
<sequence length="223" mass="23931">MSDLPASVASVNQNSSPALSPEMNGAGGMYGLDDHIYQRLLRERIVFLGSEVRDQNANAICAQLLLLSAEDPEADIFLHINSPGGSVDAGMAIYDTMNYIPNDVATVGMGLAASMGQFLLCAGTKGKRYALPHARIMMHQPSSGMGGSASDIKIQAQQSLHIKKVLLDLIAEHTGQSVEQVVADADRDRWFTAEQAVEYGLVDQVITSAREAADEGRPARMKD</sequence>
<comment type="similarity">
    <text evidence="1 7 9">Belongs to the peptidase S14 family.</text>
</comment>
<accession>A0ABQ3HRS8</accession>
<proteinExistence type="inferred from homology"/>
<dbReference type="SUPFAM" id="SSF52096">
    <property type="entry name" value="ClpP/crotonase"/>
    <property type="match status" value="1"/>
</dbReference>
<evidence type="ECO:0000256" key="5">
    <source>
        <dbReference type="ARBA" id="ARBA00022825"/>
    </source>
</evidence>
<dbReference type="NCBIfam" id="NF009205">
    <property type="entry name" value="PRK12553.1"/>
    <property type="match status" value="1"/>
</dbReference>
<dbReference type="CDD" id="cd07017">
    <property type="entry name" value="S14_ClpP_2"/>
    <property type="match status" value="1"/>
</dbReference>
<evidence type="ECO:0000256" key="7">
    <source>
        <dbReference type="HAMAP-Rule" id="MF_00444"/>
    </source>
</evidence>
<evidence type="ECO:0000256" key="10">
    <source>
        <dbReference type="SAM" id="MobiDB-lite"/>
    </source>
</evidence>
<evidence type="ECO:0000256" key="4">
    <source>
        <dbReference type="ARBA" id="ARBA00022801"/>
    </source>
</evidence>
<evidence type="ECO:0000313" key="11">
    <source>
        <dbReference type="EMBL" id="GHE18570.1"/>
    </source>
</evidence>
<evidence type="ECO:0000256" key="1">
    <source>
        <dbReference type="ARBA" id="ARBA00007039"/>
    </source>
</evidence>
<dbReference type="InterPro" id="IPR023562">
    <property type="entry name" value="ClpP/TepA"/>
</dbReference>
<dbReference type="GO" id="GO:0006508">
    <property type="term" value="P:proteolysis"/>
    <property type="evidence" value="ECO:0007669"/>
    <property type="project" value="UniProtKB-KW"/>
</dbReference>
<feature type="compositionally biased region" description="Polar residues" evidence="10">
    <location>
        <begin position="9"/>
        <end position="18"/>
    </location>
</feature>
<name>A0ABQ3HRS8_9ACTN</name>
<protein>
    <recommendedName>
        <fullName evidence="7 9">ATP-dependent Clp protease proteolytic subunit</fullName>
        <ecNumber evidence="7">3.4.21.92</ecNumber>
    </recommendedName>
    <alternativeName>
        <fullName evidence="7">Endopeptidase Clp</fullName>
    </alternativeName>
</protein>
<feature type="active site" evidence="7 8">
    <location>
        <position position="139"/>
    </location>
</feature>
<dbReference type="Gene3D" id="3.90.226.10">
    <property type="entry name" value="2-enoyl-CoA Hydratase, Chain A, domain 1"/>
    <property type="match status" value="1"/>
</dbReference>